<dbReference type="InterPro" id="IPR003136">
    <property type="entry name" value="Cytidylate_kin"/>
</dbReference>
<keyword evidence="4 8" id="KW-0418">Kinase</keyword>
<dbReference type="SUPFAM" id="SSF52540">
    <property type="entry name" value="P-loop containing nucleoside triphosphate hydrolases"/>
    <property type="match status" value="1"/>
</dbReference>
<evidence type="ECO:0000256" key="7">
    <source>
        <dbReference type="ARBA" id="ARBA00048478"/>
    </source>
</evidence>
<dbReference type="Pfam" id="PF02224">
    <property type="entry name" value="Cytidylate_kin"/>
    <property type="match status" value="1"/>
</dbReference>
<feature type="domain" description="Cytidylate kinase" evidence="9">
    <location>
        <begin position="3"/>
        <end position="221"/>
    </location>
</feature>
<name>A0A1J1ECP7_9FLAO</name>
<dbReference type="GO" id="GO:0005524">
    <property type="term" value="F:ATP binding"/>
    <property type="evidence" value="ECO:0007669"/>
    <property type="project" value="UniProtKB-UniRule"/>
</dbReference>
<evidence type="ECO:0000259" key="9">
    <source>
        <dbReference type="Pfam" id="PF02224"/>
    </source>
</evidence>
<dbReference type="EC" id="2.7.4.25" evidence="8"/>
<dbReference type="Gene3D" id="3.40.50.300">
    <property type="entry name" value="P-loop containing nucleotide triphosphate hydrolases"/>
    <property type="match status" value="1"/>
</dbReference>
<dbReference type="GO" id="GO:0005737">
    <property type="term" value="C:cytoplasm"/>
    <property type="evidence" value="ECO:0007669"/>
    <property type="project" value="UniProtKB-SubCell"/>
</dbReference>
<dbReference type="Proteomes" id="UP000243197">
    <property type="component" value="Chromosome"/>
</dbReference>
<dbReference type="CDD" id="cd02020">
    <property type="entry name" value="CMPK"/>
    <property type="match status" value="1"/>
</dbReference>
<keyword evidence="2 8" id="KW-0808">Transferase</keyword>
<gene>
    <name evidence="8" type="primary">cmk</name>
    <name evidence="10" type="ORF">JBKA6_1259</name>
</gene>
<keyword evidence="5 8" id="KW-0067">ATP-binding</keyword>
<dbReference type="KEGG" id="ise:JBKA6_1259"/>
<evidence type="ECO:0000256" key="2">
    <source>
        <dbReference type="ARBA" id="ARBA00022679"/>
    </source>
</evidence>
<comment type="similarity">
    <text evidence="1 8">Belongs to the cytidylate kinase family. Type 1 subfamily.</text>
</comment>
<evidence type="ECO:0000313" key="11">
    <source>
        <dbReference type="Proteomes" id="UP000243197"/>
    </source>
</evidence>
<reference evidence="10 11" key="1">
    <citation type="submission" date="2014-03" db="EMBL/GenBank/DDBJ databases">
        <title>complete genome sequence of Flavobacteriaceae bacterium JBKA-6.</title>
        <authorList>
            <person name="Takano T."/>
            <person name="Nakamura Y."/>
            <person name="Takuma S."/>
            <person name="Yasuike M."/>
            <person name="Matsuyama T."/>
            <person name="Sakai T."/>
            <person name="Fujiwara A."/>
            <person name="Kimoto K."/>
            <person name="Fukuda Y."/>
            <person name="Kondo H."/>
            <person name="Hirono I."/>
            <person name="Nakayasu C."/>
        </authorList>
    </citation>
    <scope>NUCLEOTIDE SEQUENCE [LARGE SCALE GENOMIC DNA]</scope>
    <source>
        <strain evidence="10 11">JBKA-6</strain>
    </source>
</reference>
<evidence type="ECO:0000256" key="5">
    <source>
        <dbReference type="ARBA" id="ARBA00022840"/>
    </source>
</evidence>
<organism evidence="10 11">
    <name type="scientific">Ichthyobacterium seriolicida</name>
    <dbReference type="NCBI Taxonomy" id="242600"/>
    <lineage>
        <taxon>Bacteria</taxon>
        <taxon>Pseudomonadati</taxon>
        <taxon>Bacteroidota</taxon>
        <taxon>Flavobacteriia</taxon>
        <taxon>Flavobacteriales</taxon>
        <taxon>Ichthyobacteriaceae</taxon>
        <taxon>Ichthyobacterium</taxon>
    </lineage>
</organism>
<proteinExistence type="inferred from homology"/>
<dbReference type="EMBL" id="AP014564">
    <property type="protein sequence ID" value="BAV95272.1"/>
    <property type="molecule type" value="Genomic_DNA"/>
</dbReference>
<dbReference type="AlphaFoldDB" id="A0A1J1ECP7"/>
<dbReference type="NCBIfam" id="TIGR00017">
    <property type="entry name" value="cmk"/>
    <property type="match status" value="1"/>
</dbReference>
<evidence type="ECO:0000256" key="1">
    <source>
        <dbReference type="ARBA" id="ARBA00009427"/>
    </source>
</evidence>
<feature type="binding site" evidence="8">
    <location>
        <begin position="7"/>
        <end position="15"/>
    </location>
    <ligand>
        <name>ATP</name>
        <dbReference type="ChEBI" id="CHEBI:30616"/>
    </ligand>
</feature>
<dbReference type="GO" id="GO:0006220">
    <property type="term" value="P:pyrimidine nucleotide metabolic process"/>
    <property type="evidence" value="ECO:0007669"/>
    <property type="project" value="UniProtKB-UniRule"/>
</dbReference>
<dbReference type="GO" id="GO:0036430">
    <property type="term" value="F:CMP kinase activity"/>
    <property type="evidence" value="ECO:0007669"/>
    <property type="project" value="RHEA"/>
</dbReference>
<evidence type="ECO:0000313" key="10">
    <source>
        <dbReference type="EMBL" id="BAV95272.1"/>
    </source>
</evidence>
<keyword evidence="8" id="KW-0963">Cytoplasm</keyword>
<keyword evidence="11" id="KW-1185">Reference proteome</keyword>
<evidence type="ECO:0000256" key="8">
    <source>
        <dbReference type="HAMAP-Rule" id="MF_00238"/>
    </source>
</evidence>
<evidence type="ECO:0000256" key="6">
    <source>
        <dbReference type="ARBA" id="ARBA00047615"/>
    </source>
</evidence>
<evidence type="ECO:0000256" key="4">
    <source>
        <dbReference type="ARBA" id="ARBA00022777"/>
    </source>
</evidence>
<dbReference type="HAMAP" id="MF_00238">
    <property type="entry name" value="Cytidyl_kinase_type1"/>
    <property type="match status" value="1"/>
</dbReference>
<keyword evidence="3 8" id="KW-0547">Nucleotide-binding</keyword>
<protein>
    <recommendedName>
        <fullName evidence="8">Cytidylate kinase</fullName>
        <shortName evidence="8">CK</shortName>
        <ecNumber evidence="8">2.7.4.25</ecNumber>
    </recommendedName>
    <alternativeName>
        <fullName evidence="8">Cytidine monophosphate kinase</fullName>
        <shortName evidence="8">CMP kinase</shortName>
    </alternativeName>
</protein>
<dbReference type="InterPro" id="IPR027417">
    <property type="entry name" value="P-loop_NTPase"/>
</dbReference>
<accession>A0A1J1ECP7</accession>
<dbReference type="InterPro" id="IPR011994">
    <property type="entry name" value="Cytidylate_kinase_dom"/>
</dbReference>
<comment type="catalytic activity">
    <reaction evidence="7 8">
        <text>CMP + ATP = CDP + ADP</text>
        <dbReference type="Rhea" id="RHEA:11600"/>
        <dbReference type="ChEBI" id="CHEBI:30616"/>
        <dbReference type="ChEBI" id="CHEBI:58069"/>
        <dbReference type="ChEBI" id="CHEBI:60377"/>
        <dbReference type="ChEBI" id="CHEBI:456216"/>
        <dbReference type="EC" id="2.7.4.25"/>
    </reaction>
</comment>
<comment type="subcellular location">
    <subcellularLocation>
        <location evidence="8">Cytoplasm</location>
    </subcellularLocation>
</comment>
<dbReference type="GO" id="GO:0036431">
    <property type="term" value="F:dCMP kinase activity"/>
    <property type="evidence" value="ECO:0007669"/>
    <property type="project" value="InterPro"/>
</dbReference>
<evidence type="ECO:0000256" key="3">
    <source>
        <dbReference type="ARBA" id="ARBA00022741"/>
    </source>
</evidence>
<sequence>MIIAVDGYSSTGKSTIARGLAKHFGYTFIDTGAMYRAVTFYCIQEQLFSNSSVDEDKILDHLDKINISFAWNEKTKRSDIFLNGKNIEGEIRSMSVSELVSKVAQLKEVRKNMISHQREMGRDKSVVLDGRDIGSVVFPNADIKFFIVADTDIRAKRRYDELLSNQSDISFEEVKDNIIKRDREDTQRAESPLVKPEGAVVIDNTNLSIEEQLKKVISIVESRL</sequence>
<comment type="catalytic activity">
    <reaction evidence="6 8">
        <text>dCMP + ATP = dCDP + ADP</text>
        <dbReference type="Rhea" id="RHEA:25094"/>
        <dbReference type="ChEBI" id="CHEBI:30616"/>
        <dbReference type="ChEBI" id="CHEBI:57566"/>
        <dbReference type="ChEBI" id="CHEBI:58593"/>
        <dbReference type="ChEBI" id="CHEBI:456216"/>
        <dbReference type="EC" id="2.7.4.25"/>
    </reaction>
</comment>